<evidence type="ECO:0000259" key="8">
    <source>
        <dbReference type="PROSITE" id="PS50928"/>
    </source>
</evidence>
<accession>A0AA91YZL0</accession>
<evidence type="ECO:0000256" key="4">
    <source>
        <dbReference type="ARBA" id="ARBA00022692"/>
    </source>
</evidence>
<dbReference type="AlphaFoldDB" id="A0AA91YZL0"/>
<dbReference type="InterPro" id="IPR000515">
    <property type="entry name" value="MetI-like"/>
</dbReference>
<dbReference type="EMBL" id="NPBQ01000104">
    <property type="protein sequence ID" value="PAD81967.1"/>
    <property type="molecule type" value="Genomic_DNA"/>
</dbReference>
<feature type="transmembrane region" description="Helical" evidence="7">
    <location>
        <begin position="84"/>
        <end position="106"/>
    </location>
</feature>
<comment type="subcellular location">
    <subcellularLocation>
        <location evidence="1 7">Cell membrane</location>
        <topology evidence="1 7">Multi-pass membrane protein</topology>
    </subcellularLocation>
</comment>
<evidence type="ECO:0000313" key="10">
    <source>
        <dbReference type="Proteomes" id="UP000216961"/>
    </source>
</evidence>
<evidence type="ECO:0000313" key="9">
    <source>
        <dbReference type="EMBL" id="PAD81967.1"/>
    </source>
</evidence>
<keyword evidence="5 7" id="KW-1133">Transmembrane helix</keyword>
<sequence>MERGYKMKTVLNKSFQNKLVIAWILILPVLIIRGFTIIYPIIVTFINSMFEINMFKGGVATFIGFQNFFAIFKDDKIITSLEFTLIFTIISMIFHVILGIFLAVLLNQKFKGRKFLRTIVLIPWAMPMVVTGLAARWAFNDSYGLVNDLIRRIFTTFHFDWLIHPESTRIAVILVDLWKDVPFFAILVLAGLQFIPEEIYESAKMDGSNVVRTFFSITIPLIMKNLLTLCIFFTMWRIVSYDIVYAMTTGGPGDSTSLLAYRIAVEAFTNLNIGYASAIAVLLFLMMIIISSISLLGIKKNDY</sequence>
<organism evidence="9 10">
    <name type="scientific">Niallia circulans</name>
    <name type="common">Bacillus circulans</name>
    <dbReference type="NCBI Taxonomy" id="1397"/>
    <lineage>
        <taxon>Bacteria</taxon>
        <taxon>Bacillati</taxon>
        <taxon>Bacillota</taxon>
        <taxon>Bacilli</taxon>
        <taxon>Bacillales</taxon>
        <taxon>Bacillaceae</taxon>
        <taxon>Niallia</taxon>
    </lineage>
</organism>
<dbReference type="Proteomes" id="UP000216961">
    <property type="component" value="Unassembled WGS sequence"/>
</dbReference>
<keyword evidence="3" id="KW-1003">Cell membrane</keyword>
<gene>
    <name evidence="9" type="ORF">CHH57_17380</name>
</gene>
<dbReference type="SUPFAM" id="SSF161098">
    <property type="entry name" value="MetI-like"/>
    <property type="match status" value="1"/>
</dbReference>
<evidence type="ECO:0000256" key="1">
    <source>
        <dbReference type="ARBA" id="ARBA00004651"/>
    </source>
</evidence>
<dbReference type="GO" id="GO:0005886">
    <property type="term" value="C:plasma membrane"/>
    <property type="evidence" value="ECO:0007669"/>
    <property type="project" value="UniProtKB-SubCell"/>
</dbReference>
<keyword evidence="2 7" id="KW-0813">Transport</keyword>
<feature type="transmembrane region" description="Helical" evidence="7">
    <location>
        <begin position="20"/>
        <end position="42"/>
    </location>
</feature>
<dbReference type="Gene3D" id="1.10.3720.10">
    <property type="entry name" value="MetI-like"/>
    <property type="match status" value="1"/>
</dbReference>
<feature type="transmembrane region" description="Helical" evidence="7">
    <location>
        <begin position="170"/>
        <end position="192"/>
    </location>
</feature>
<name>A0AA91YZL0_NIACI</name>
<comment type="caution">
    <text evidence="9">The sequence shown here is derived from an EMBL/GenBank/DDBJ whole genome shotgun (WGS) entry which is preliminary data.</text>
</comment>
<keyword evidence="4 7" id="KW-0812">Transmembrane</keyword>
<dbReference type="PANTHER" id="PTHR43005">
    <property type="entry name" value="BLR7065 PROTEIN"/>
    <property type="match status" value="1"/>
</dbReference>
<dbReference type="PROSITE" id="PS50928">
    <property type="entry name" value="ABC_TM1"/>
    <property type="match status" value="1"/>
</dbReference>
<protein>
    <recommendedName>
        <fullName evidence="8">ABC transmembrane type-1 domain-containing protein</fullName>
    </recommendedName>
</protein>
<proteinExistence type="inferred from homology"/>
<dbReference type="InterPro" id="IPR035906">
    <property type="entry name" value="MetI-like_sf"/>
</dbReference>
<feature type="transmembrane region" description="Helical" evidence="7">
    <location>
        <begin position="275"/>
        <end position="298"/>
    </location>
</feature>
<dbReference type="PANTHER" id="PTHR43005:SF1">
    <property type="entry name" value="SPERMIDINE_PUTRESCINE TRANSPORT SYSTEM PERMEASE PROTEIN"/>
    <property type="match status" value="1"/>
</dbReference>
<evidence type="ECO:0000256" key="3">
    <source>
        <dbReference type="ARBA" id="ARBA00022475"/>
    </source>
</evidence>
<evidence type="ECO:0000256" key="2">
    <source>
        <dbReference type="ARBA" id="ARBA00022448"/>
    </source>
</evidence>
<feature type="transmembrane region" description="Helical" evidence="7">
    <location>
        <begin position="118"/>
        <end position="139"/>
    </location>
</feature>
<dbReference type="CDD" id="cd06261">
    <property type="entry name" value="TM_PBP2"/>
    <property type="match status" value="1"/>
</dbReference>
<evidence type="ECO:0000256" key="7">
    <source>
        <dbReference type="RuleBase" id="RU363032"/>
    </source>
</evidence>
<evidence type="ECO:0000256" key="6">
    <source>
        <dbReference type="ARBA" id="ARBA00023136"/>
    </source>
</evidence>
<evidence type="ECO:0000256" key="5">
    <source>
        <dbReference type="ARBA" id="ARBA00022989"/>
    </source>
</evidence>
<dbReference type="GO" id="GO:0055085">
    <property type="term" value="P:transmembrane transport"/>
    <property type="evidence" value="ECO:0007669"/>
    <property type="project" value="InterPro"/>
</dbReference>
<reference evidence="9 10" key="1">
    <citation type="submission" date="2017-07" db="EMBL/GenBank/DDBJ databases">
        <title>Isolation and whole genome analysis of endospore-forming bacteria from heroin.</title>
        <authorList>
            <person name="Kalinowski J."/>
            <person name="Ahrens B."/>
            <person name="Al-Dilaimi A."/>
            <person name="Winkler A."/>
            <person name="Wibberg D."/>
            <person name="Schleenbecker U."/>
            <person name="Ruckert C."/>
            <person name="Wolfel R."/>
            <person name="Grass G."/>
        </authorList>
    </citation>
    <scope>NUCLEOTIDE SEQUENCE [LARGE SCALE GENOMIC DNA]</scope>
    <source>
        <strain evidence="9 10">7521-2</strain>
    </source>
</reference>
<keyword evidence="6 7" id="KW-0472">Membrane</keyword>
<dbReference type="Pfam" id="PF00528">
    <property type="entry name" value="BPD_transp_1"/>
    <property type="match status" value="1"/>
</dbReference>
<feature type="transmembrane region" description="Helical" evidence="7">
    <location>
        <begin position="213"/>
        <end position="239"/>
    </location>
</feature>
<comment type="similarity">
    <text evidence="7">Belongs to the binding-protein-dependent transport system permease family.</text>
</comment>
<feature type="domain" description="ABC transmembrane type-1" evidence="8">
    <location>
        <begin position="81"/>
        <end position="294"/>
    </location>
</feature>